<gene>
    <name evidence="2" type="ORF">SAMN04489759_10423</name>
</gene>
<keyword evidence="1" id="KW-1133">Transmembrane helix</keyword>
<keyword evidence="1" id="KW-0472">Membrane</keyword>
<dbReference type="Proteomes" id="UP000199399">
    <property type="component" value="Unassembled WGS sequence"/>
</dbReference>
<dbReference type="EMBL" id="FNBP01000004">
    <property type="protein sequence ID" value="SDF96293.1"/>
    <property type="molecule type" value="Genomic_DNA"/>
</dbReference>
<dbReference type="Pfam" id="PF11351">
    <property type="entry name" value="GTA_holin_3TM"/>
    <property type="match status" value="1"/>
</dbReference>
<protein>
    <submittedName>
        <fullName evidence="2">Holin of 3TMs, for gene-transfer release</fullName>
    </submittedName>
</protein>
<keyword evidence="3" id="KW-1185">Reference proteome</keyword>
<name>A0A1G7QCQ5_9RHOB</name>
<sequence length="196" mass="21759">MGLIERIFSTVFGGDRNLVRETVEVFRENAEAGAQRAHVVQGQAMAQYGAEFAVARQGGFDRFMDGVNRLPRPMLALGTLGLFITAMVNPLWFAERMQGIALVPEPLWWLLGVIVSFYFGARQQAKAQEFQRAIVGTITRVPQVVSNIETLRNLRADTPQVADTGEDSRLTLAALEPSNNPALEAWRLSRRLTATE</sequence>
<accession>A0A1G7QCQ5</accession>
<feature type="transmembrane region" description="Helical" evidence="1">
    <location>
        <begin position="106"/>
        <end position="121"/>
    </location>
</feature>
<dbReference type="InterPro" id="IPR021497">
    <property type="entry name" value="GTA_holin_3TM"/>
</dbReference>
<dbReference type="AlphaFoldDB" id="A0A1G7QCQ5"/>
<evidence type="ECO:0000313" key="2">
    <source>
        <dbReference type="EMBL" id="SDF96293.1"/>
    </source>
</evidence>
<proteinExistence type="predicted"/>
<reference evidence="3" key="1">
    <citation type="submission" date="2016-10" db="EMBL/GenBank/DDBJ databases">
        <authorList>
            <person name="Varghese N."/>
            <person name="Submissions S."/>
        </authorList>
    </citation>
    <scope>NUCLEOTIDE SEQUENCE [LARGE SCALE GENOMIC DNA]</scope>
    <source>
        <strain evidence="3">DSM 16477</strain>
    </source>
</reference>
<dbReference type="STRING" id="218672.SAMN04489759_10423"/>
<evidence type="ECO:0000313" key="3">
    <source>
        <dbReference type="Proteomes" id="UP000199399"/>
    </source>
</evidence>
<organism evidence="2 3">
    <name type="scientific">Sulfitobacter delicatus</name>
    <dbReference type="NCBI Taxonomy" id="218672"/>
    <lineage>
        <taxon>Bacteria</taxon>
        <taxon>Pseudomonadati</taxon>
        <taxon>Pseudomonadota</taxon>
        <taxon>Alphaproteobacteria</taxon>
        <taxon>Rhodobacterales</taxon>
        <taxon>Roseobacteraceae</taxon>
        <taxon>Sulfitobacter</taxon>
    </lineage>
</organism>
<feature type="transmembrane region" description="Helical" evidence="1">
    <location>
        <begin position="74"/>
        <end position="94"/>
    </location>
</feature>
<evidence type="ECO:0000256" key="1">
    <source>
        <dbReference type="SAM" id="Phobius"/>
    </source>
</evidence>
<dbReference type="RefSeq" id="WP_093741271.1">
    <property type="nucleotide sequence ID" value="NZ_FNBP01000004.1"/>
</dbReference>
<dbReference type="OrthoDB" id="7355053at2"/>
<keyword evidence="1" id="KW-0812">Transmembrane</keyword>